<gene>
    <name evidence="2" type="ordered locus">Rru_A1850</name>
</gene>
<evidence type="ECO:0000313" key="3">
    <source>
        <dbReference type="Proteomes" id="UP000001929"/>
    </source>
</evidence>
<dbReference type="Proteomes" id="UP000001929">
    <property type="component" value="Chromosome"/>
</dbReference>
<protein>
    <submittedName>
        <fullName evidence="2">Uncharacterized protein</fullName>
    </submittedName>
</protein>
<dbReference type="PATRIC" id="fig|269796.9.peg.1929"/>
<dbReference type="AlphaFoldDB" id="Q2RT95"/>
<dbReference type="RefSeq" id="WP_011389603.1">
    <property type="nucleotide sequence ID" value="NC_007643.1"/>
</dbReference>
<evidence type="ECO:0000313" key="2">
    <source>
        <dbReference type="EMBL" id="ABC22650.1"/>
    </source>
</evidence>
<keyword evidence="1" id="KW-0472">Membrane</keyword>
<dbReference type="KEGG" id="rru:Rru_A1850"/>
<dbReference type="STRING" id="269796.Rru_A1850"/>
<name>Q2RT95_RHORT</name>
<dbReference type="EMBL" id="CP000230">
    <property type="protein sequence ID" value="ABC22650.1"/>
    <property type="molecule type" value="Genomic_DNA"/>
</dbReference>
<dbReference type="EnsemblBacteria" id="ABC22650">
    <property type="protein sequence ID" value="ABC22650"/>
    <property type="gene ID" value="Rru_A1850"/>
</dbReference>
<evidence type="ECO:0000256" key="1">
    <source>
        <dbReference type="SAM" id="Phobius"/>
    </source>
</evidence>
<organism evidence="2 3">
    <name type="scientific">Rhodospirillum rubrum (strain ATCC 11170 / ATH 1.1.1 / DSM 467 / LMG 4362 / NCIMB 8255 / S1)</name>
    <dbReference type="NCBI Taxonomy" id="269796"/>
    <lineage>
        <taxon>Bacteria</taxon>
        <taxon>Pseudomonadati</taxon>
        <taxon>Pseudomonadota</taxon>
        <taxon>Alphaproteobacteria</taxon>
        <taxon>Rhodospirillales</taxon>
        <taxon>Rhodospirillaceae</taxon>
        <taxon>Rhodospirillum</taxon>
    </lineage>
</organism>
<keyword evidence="1" id="KW-0812">Transmembrane</keyword>
<keyword evidence="1" id="KW-1133">Transmembrane helix</keyword>
<sequence>MSGGLNPLGLVLLTAGVAQFLVLGGRAQSRLPRWLVALLVFCGILCLMAGVAVLLV</sequence>
<accession>Q2RT95</accession>
<dbReference type="HOGENOM" id="CLU_3011394_0_0_5"/>
<feature type="transmembrane region" description="Helical" evidence="1">
    <location>
        <begin position="34"/>
        <end position="55"/>
    </location>
</feature>
<keyword evidence="3" id="KW-1185">Reference proteome</keyword>
<reference evidence="2 3" key="1">
    <citation type="journal article" date="2011" name="Stand. Genomic Sci.">
        <title>Complete genome sequence of Rhodospirillum rubrum type strain (S1).</title>
        <authorList>
            <person name="Munk A.C."/>
            <person name="Copeland A."/>
            <person name="Lucas S."/>
            <person name="Lapidus A."/>
            <person name="Del Rio T.G."/>
            <person name="Barry K."/>
            <person name="Detter J.C."/>
            <person name="Hammon N."/>
            <person name="Israni S."/>
            <person name="Pitluck S."/>
            <person name="Brettin T."/>
            <person name="Bruce D."/>
            <person name="Han C."/>
            <person name="Tapia R."/>
            <person name="Gilna P."/>
            <person name="Schmutz J."/>
            <person name="Larimer F."/>
            <person name="Land M."/>
            <person name="Kyrpides N.C."/>
            <person name="Mavromatis K."/>
            <person name="Richardson P."/>
            <person name="Rohde M."/>
            <person name="Goker M."/>
            <person name="Klenk H.P."/>
            <person name="Zhang Y."/>
            <person name="Roberts G.P."/>
            <person name="Reslewic S."/>
            <person name="Schwartz D.C."/>
        </authorList>
    </citation>
    <scope>NUCLEOTIDE SEQUENCE [LARGE SCALE GENOMIC DNA]</scope>
    <source>
        <strain evidence="3">ATCC 11170 / ATH 1.1.1 / DSM 467 / LMG 4362 / NCIMB 8255 / S1</strain>
    </source>
</reference>
<proteinExistence type="predicted"/>